<keyword evidence="3" id="KW-1185">Reference proteome</keyword>
<feature type="region of interest" description="Disordered" evidence="1">
    <location>
        <begin position="1"/>
        <end position="38"/>
    </location>
</feature>
<sequence>MLCPVLGSSGQESHGSTGAGPVNDCEDDGGPGASSHEERLRELGLLSLDKRLLRGDLINVYECLKGGYHEDCARLFLPVPSNRTRGNG</sequence>
<evidence type="ECO:0000313" key="3">
    <source>
        <dbReference type="Proteomes" id="UP000269221"/>
    </source>
</evidence>
<dbReference type="AlphaFoldDB" id="A0A3M0JNU6"/>
<gene>
    <name evidence="2" type="ORF">DUI87_23008</name>
</gene>
<protein>
    <submittedName>
        <fullName evidence="2">Uncharacterized protein</fullName>
    </submittedName>
</protein>
<organism evidence="2 3">
    <name type="scientific">Hirundo rustica rustica</name>
    <dbReference type="NCBI Taxonomy" id="333673"/>
    <lineage>
        <taxon>Eukaryota</taxon>
        <taxon>Metazoa</taxon>
        <taxon>Chordata</taxon>
        <taxon>Craniata</taxon>
        <taxon>Vertebrata</taxon>
        <taxon>Euteleostomi</taxon>
        <taxon>Archelosauria</taxon>
        <taxon>Archosauria</taxon>
        <taxon>Dinosauria</taxon>
        <taxon>Saurischia</taxon>
        <taxon>Theropoda</taxon>
        <taxon>Coelurosauria</taxon>
        <taxon>Aves</taxon>
        <taxon>Neognathae</taxon>
        <taxon>Neoaves</taxon>
        <taxon>Telluraves</taxon>
        <taxon>Australaves</taxon>
        <taxon>Passeriformes</taxon>
        <taxon>Sylvioidea</taxon>
        <taxon>Hirundinidae</taxon>
        <taxon>Hirundo</taxon>
    </lineage>
</organism>
<name>A0A3M0JNU6_HIRRU</name>
<dbReference type="EMBL" id="QRBI01000144">
    <property type="protein sequence ID" value="RMC00400.1"/>
    <property type="molecule type" value="Genomic_DNA"/>
</dbReference>
<accession>A0A3M0JNU6</accession>
<comment type="caution">
    <text evidence="2">The sequence shown here is derived from an EMBL/GenBank/DDBJ whole genome shotgun (WGS) entry which is preliminary data.</text>
</comment>
<reference evidence="2 3" key="1">
    <citation type="submission" date="2018-07" db="EMBL/GenBank/DDBJ databases">
        <title>A high quality draft genome assembly of the barn swallow (H. rustica rustica).</title>
        <authorList>
            <person name="Formenti G."/>
            <person name="Chiara M."/>
            <person name="Poveda L."/>
            <person name="Francoijs K.-J."/>
            <person name="Bonisoli-Alquati A."/>
            <person name="Canova L."/>
            <person name="Gianfranceschi L."/>
            <person name="Horner D.S."/>
            <person name="Saino N."/>
        </authorList>
    </citation>
    <scope>NUCLEOTIDE SEQUENCE [LARGE SCALE GENOMIC DNA]</scope>
    <source>
        <strain evidence="2">Chelidonia</strain>
        <tissue evidence="2">Blood</tissue>
    </source>
</reference>
<dbReference type="Proteomes" id="UP000269221">
    <property type="component" value="Unassembled WGS sequence"/>
</dbReference>
<evidence type="ECO:0000313" key="2">
    <source>
        <dbReference type="EMBL" id="RMC00400.1"/>
    </source>
</evidence>
<proteinExistence type="predicted"/>
<evidence type="ECO:0000256" key="1">
    <source>
        <dbReference type="SAM" id="MobiDB-lite"/>
    </source>
</evidence>